<gene>
    <name evidence="1" type="ORF">Q4528_14315</name>
</gene>
<dbReference type="PANTHER" id="PTHR43876">
    <property type="entry name" value="UBIQUINONE BIOSYNTHESIS MONOOXYGENASE COQ6, MITOCHONDRIAL"/>
    <property type="match status" value="1"/>
</dbReference>
<proteinExistence type="predicted"/>
<protein>
    <submittedName>
        <fullName evidence="1">Uncharacterized protein</fullName>
    </submittedName>
</protein>
<dbReference type="InterPro" id="IPR036188">
    <property type="entry name" value="FAD/NAD-bd_sf"/>
</dbReference>
<dbReference type="AlphaFoldDB" id="A0AAW7YU74"/>
<evidence type="ECO:0000313" key="2">
    <source>
        <dbReference type="Proteomes" id="UP001170310"/>
    </source>
</evidence>
<dbReference type="InterPro" id="IPR051205">
    <property type="entry name" value="UbiH/COQ6_monooxygenase"/>
</dbReference>
<name>A0AAW7YU74_9STAP</name>
<feature type="non-terminal residue" evidence="1">
    <location>
        <position position="1"/>
    </location>
</feature>
<evidence type="ECO:0000313" key="1">
    <source>
        <dbReference type="EMBL" id="MDO6575287.1"/>
    </source>
</evidence>
<feature type="non-terminal residue" evidence="1">
    <location>
        <position position="87"/>
    </location>
</feature>
<dbReference type="Proteomes" id="UP001170310">
    <property type="component" value="Unassembled WGS sequence"/>
</dbReference>
<dbReference type="Gene3D" id="3.50.50.60">
    <property type="entry name" value="FAD/NAD(P)-binding domain"/>
    <property type="match status" value="1"/>
</dbReference>
<comment type="caution">
    <text evidence="1">The sequence shown here is derived from an EMBL/GenBank/DDBJ whole genome shotgun (WGS) entry which is preliminary data.</text>
</comment>
<reference evidence="1" key="1">
    <citation type="submission" date="2023-07" db="EMBL/GenBank/DDBJ databases">
        <title>Genome content predicts the carbon catabolic preferences of heterotrophic bacteria.</title>
        <authorList>
            <person name="Gralka M."/>
        </authorList>
    </citation>
    <scope>NUCLEOTIDE SEQUENCE</scope>
    <source>
        <strain evidence="1">E2R20</strain>
    </source>
</reference>
<sequence length="87" mass="10082">PELNQYSLRVSAISLSSQQFLESLDVWSSIVQQRVAPYNDMQVWEQDSFANIRFQAEQLLVPNIGHIVENDIIRHALWQQVSQQSNV</sequence>
<dbReference type="PANTHER" id="PTHR43876:SF7">
    <property type="entry name" value="UBIQUINONE BIOSYNTHESIS MONOOXYGENASE COQ6, MITOCHONDRIAL"/>
    <property type="match status" value="1"/>
</dbReference>
<dbReference type="EMBL" id="JAUOQO010000457">
    <property type="protein sequence ID" value="MDO6575287.1"/>
    <property type="molecule type" value="Genomic_DNA"/>
</dbReference>
<accession>A0AAW7YU74</accession>
<dbReference type="RefSeq" id="WP_303522300.1">
    <property type="nucleotide sequence ID" value="NZ_JAUOQO010000457.1"/>
</dbReference>
<organism evidence="1 2">
    <name type="scientific">Staphylococcus pasteuri_A</name>
    <dbReference type="NCBI Taxonomy" id="3062664"/>
    <lineage>
        <taxon>Bacteria</taxon>
        <taxon>Bacillati</taxon>
        <taxon>Bacillota</taxon>
        <taxon>Bacilli</taxon>
        <taxon>Bacillales</taxon>
        <taxon>Staphylococcaceae</taxon>
        <taxon>Staphylococcus</taxon>
    </lineage>
</organism>
<keyword evidence="2" id="KW-1185">Reference proteome</keyword>